<evidence type="ECO:0008006" key="4">
    <source>
        <dbReference type="Google" id="ProtNLM"/>
    </source>
</evidence>
<dbReference type="PANTHER" id="PTHR33732">
    <property type="entry name" value="REF/SRPP-LIKE PROTEIN OS05G0151300/LOC_OS05G05940"/>
    <property type="match status" value="1"/>
</dbReference>
<dbReference type="PANTHER" id="PTHR33732:SF3">
    <property type="entry name" value="OS07G0671800 PROTEIN"/>
    <property type="match status" value="1"/>
</dbReference>
<name>A0A8X9A4T8_SALSN</name>
<gene>
    <name evidence="2" type="ORF">SASPL_111089</name>
</gene>
<dbReference type="Pfam" id="PF05755">
    <property type="entry name" value="REF"/>
    <property type="match status" value="1"/>
</dbReference>
<evidence type="ECO:0000313" key="2">
    <source>
        <dbReference type="EMBL" id="KAG6426854.1"/>
    </source>
</evidence>
<reference evidence="2" key="1">
    <citation type="submission" date="2018-01" db="EMBL/GenBank/DDBJ databases">
        <authorList>
            <person name="Mao J.F."/>
        </authorList>
    </citation>
    <scope>NUCLEOTIDE SEQUENCE</scope>
    <source>
        <strain evidence="2">Huo1</strain>
        <tissue evidence="2">Leaf</tissue>
    </source>
</reference>
<reference evidence="2" key="2">
    <citation type="submission" date="2020-08" db="EMBL/GenBank/DDBJ databases">
        <title>Plant Genome Project.</title>
        <authorList>
            <person name="Zhang R.-G."/>
        </authorList>
    </citation>
    <scope>NUCLEOTIDE SEQUENCE</scope>
    <source>
        <strain evidence="2">Huo1</strain>
        <tissue evidence="2">Leaf</tissue>
    </source>
</reference>
<comment type="caution">
    <text evidence="2">The sequence shown here is derived from an EMBL/GenBank/DDBJ whole genome shotgun (WGS) entry which is preliminary data.</text>
</comment>
<organism evidence="2">
    <name type="scientific">Salvia splendens</name>
    <name type="common">Scarlet sage</name>
    <dbReference type="NCBI Taxonomy" id="180675"/>
    <lineage>
        <taxon>Eukaryota</taxon>
        <taxon>Viridiplantae</taxon>
        <taxon>Streptophyta</taxon>
        <taxon>Embryophyta</taxon>
        <taxon>Tracheophyta</taxon>
        <taxon>Spermatophyta</taxon>
        <taxon>Magnoliopsida</taxon>
        <taxon>eudicotyledons</taxon>
        <taxon>Gunneridae</taxon>
        <taxon>Pentapetalae</taxon>
        <taxon>asterids</taxon>
        <taxon>lamiids</taxon>
        <taxon>Lamiales</taxon>
        <taxon>Lamiaceae</taxon>
        <taxon>Nepetoideae</taxon>
        <taxon>Mentheae</taxon>
        <taxon>Salviinae</taxon>
        <taxon>Salvia</taxon>
        <taxon>Salvia subgen. Calosphace</taxon>
        <taxon>core Calosphace</taxon>
    </lineage>
</organism>
<evidence type="ECO:0000313" key="3">
    <source>
        <dbReference type="Proteomes" id="UP000298416"/>
    </source>
</evidence>
<dbReference type="InterPro" id="IPR008802">
    <property type="entry name" value="REF"/>
</dbReference>
<sequence>MRKKAHTFIRHSLGTCAINHTNGRENPPYKLRKHRQPLHSTLPHLANRSFISHFFFSISFLNSMAEPEAIPLPSDQPVLENEEKKLKYLDFVQVAVAYIVVCFSTLYEYAKENSGPLRPGVQTVEGTVRTVIGPVYEKFHNFPSDLLNFIDRKVDESIIELDHHVPALLKQLTSRAWAAAQGLASEVQRDGLADTASNMAKNACAEYRPTAKALYADYEPVAEQYAVAVWRALNNLPLFAQVAHIMVPTAAHWAEKYNQGVSDAEEKGYALSRYFPMIPVERIAKMFGAETEPDVSNNVGYVTVS</sequence>
<dbReference type="AlphaFoldDB" id="A0A8X9A4T8"/>
<comment type="similarity">
    <text evidence="1">Belongs to the REF/SRPP family.</text>
</comment>
<proteinExistence type="inferred from homology"/>
<evidence type="ECO:0000256" key="1">
    <source>
        <dbReference type="ARBA" id="ARBA00009737"/>
    </source>
</evidence>
<protein>
    <recommendedName>
        <fullName evidence="4">Stress-related protein</fullName>
    </recommendedName>
</protein>
<dbReference type="EMBL" id="PNBA02000004">
    <property type="protein sequence ID" value="KAG6426854.1"/>
    <property type="molecule type" value="Genomic_DNA"/>
</dbReference>
<dbReference type="Proteomes" id="UP000298416">
    <property type="component" value="Unassembled WGS sequence"/>
</dbReference>
<keyword evidence="3" id="KW-1185">Reference proteome</keyword>
<accession>A0A8X9A4T8</accession>